<proteinExistence type="predicted"/>
<evidence type="ECO:0000313" key="2">
    <source>
        <dbReference type="EMBL" id="AQS51282.1"/>
    </source>
</evidence>
<reference evidence="2 3" key="1">
    <citation type="submission" date="2017-01" db="EMBL/GenBank/DDBJ databases">
        <title>Complete Genome Sequence of Paenalcaligenes hominis, Isolated from a paraplegic Patient with neurogenic bladder.</title>
        <authorList>
            <person name="Mukhopadhyay R."/>
            <person name="Joaquin J."/>
            <person name="Hogue R."/>
            <person name="Kilaru A."/>
            <person name="Jospin G."/>
            <person name="Mars K."/>
            <person name="Eisen J.A."/>
            <person name="Chaturvedi V."/>
        </authorList>
    </citation>
    <scope>NUCLEOTIDE SEQUENCE [LARGE SCALE GENOMIC DNA]</scope>
    <source>
        <strain evidence="2 3">15S00501</strain>
    </source>
</reference>
<feature type="transmembrane region" description="Helical" evidence="1">
    <location>
        <begin position="58"/>
        <end position="79"/>
    </location>
</feature>
<evidence type="ECO:0008006" key="4">
    <source>
        <dbReference type="Google" id="ProtNLM"/>
    </source>
</evidence>
<dbReference type="EMBL" id="CP019697">
    <property type="protein sequence ID" value="AQS51282.1"/>
    <property type="molecule type" value="Genomic_DNA"/>
</dbReference>
<dbReference type="InterPro" id="IPR007404">
    <property type="entry name" value="YdjM-like"/>
</dbReference>
<dbReference type="InterPro" id="IPR053170">
    <property type="entry name" value="Transcription_regulator"/>
</dbReference>
<gene>
    <name evidence="2" type="ORF">PAEH1_06465</name>
</gene>
<evidence type="ECO:0000313" key="3">
    <source>
        <dbReference type="Proteomes" id="UP000189369"/>
    </source>
</evidence>
<feature type="transmembrane region" description="Helical" evidence="1">
    <location>
        <begin position="86"/>
        <end position="104"/>
    </location>
</feature>
<dbReference type="Proteomes" id="UP000189369">
    <property type="component" value="Chromosome"/>
</dbReference>
<name>A0A1U9JZS7_9BURK</name>
<dbReference type="OrthoDB" id="9781927at2"/>
<organism evidence="2 3">
    <name type="scientific">Paenalcaligenes hominis</name>
    <dbReference type="NCBI Taxonomy" id="643674"/>
    <lineage>
        <taxon>Bacteria</taxon>
        <taxon>Pseudomonadati</taxon>
        <taxon>Pseudomonadota</taxon>
        <taxon>Betaproteobacteria</taxon>
        <taxon>Burkholderiales</taxon>
        <taxon>Alcaligenaceae</taxon>
        <taxon>Paenalcaligenes</taxon>
    </lineage>
</organism>
<dbReference type="AlphaFoldDB" id="A0A1U9JZS7"/>
<keyword evidence="1" id="KW-1133">Transmembrane helix</keyword>
<dbReference type="PANTHER" id="PTHR40031:SF1">
    <property type="entry name" value="MEMBRANE-BOUND METAL-DEPENDENT HYDROLASE"/>
    <property type="match status" value="1"/>
</dbReference>
<dbReference type="Pfam" id="PF04307">
    <property type="entry name" value="YdjM"/>
    <property type="match status" value="1"/>
</dbReference>
<accession>A0A1U9JZS7</accession>
<keyword evidence="1" id="KW-0472">Membrane</keyword>
<sequence length="349" mass="39472">MDSLTQAVLGASISGAMLGRFHGRKAVVAGAVLATLPDLDVFIRYADPISSMTYHRGFSHSLFVLTVFSLILAALWRGIKPDKRYGFFWLCSALWLTLVTHPLLDAFTSFGTQLWWPLTPTPASWSSIFIIDPLYTLPLTVGALAALFFGVGARTQRWLNWGLILSSLYLTWTVGAKHWAEYRALAQLKAHGAPTAEHWSAAMPFNSVLWRVLTRDEHQQCEMVISLLDRSPSEYVCVEHNHYLTQALPPSEQVERLRWFTGDWVRFDPIDDLLVMTDVRLGAAIGLSSFRFVVAEQNLNDEWTLVTPYRWPTSPSLHLLKPVMQRIYQSTPPLALQDWLKQAQMGATR</sequence>
<keyword evidence="1" id="KW-0812">Transmembrane</keyword>
<dbReference type="STRING" id="643674.PAEH1_06465"/>
<dbReference type="KEGG" id="phn:PAEH1_06465"/>
<dbReference type="PANTHER" id="PTHR40031">
    <property type="entry name" value="HYPOTHETICAL MEMBRANE SPANNING PROTEIN"/>
    <property type="match status" value="1"/>
</dbReference>
<protein>
    <recommendedName>
        <fullName evidence="4">Hydrolase</fullName>
    </recommendedName>
</protein>
<feature type="transmembrane region" description="Helical" evidence="1">
    <location>
        <begin position="124"/>
        <end position="151"/>
    </location>
</feature>
<feature type="transmembrane region" description="Helical" evidence="1">
    <location>
        <begin position="158"/>
        <end position="180"/>
    </location>
</feature>
<evidence type="ECO:0000256" key="1">
    <source>
        <dbReference type="SAM" id="Phobius"/>
    </source>
</evidence>